<accession>A0AAN5X4Z9</accession>
<reference evidence="1 2" key="1">
    <citation type="submission" date="2019-09" db="EMBL/GenBank/DDBJ databases">
        <title>Prevalence, distribution, and phylogeny of type two toxin-antitoxin genes possessed by Cronobacter species where C. sakazakii homologs follow sequence type lineages.</title>
        <authorList>
            <person name="Finkelstein S."/>
            <person name="Negrete F."/>
            <person name="Jang H."/>
            <person name="Gopinath G.R."/>
            <person name="Tall B.D."/>
        </authorList>
    </citation>
    <scope>NUCLEOTIDE SEQUENCE [LARGE SCALE GENOMIC DNA]</scope>
    <source>
        <strain evidence="1 2">MOD1_Comp4</strain>
    </source>
</reference>
<dbReference type="AlphaFoldDB" id="A0AAN5X4Z9"/>
<dbReference type="EMBL" id="WAGF01000016">
    <property type="protein sequence ID" value="KAB0876569.1"/>
    <property type="molecule type" value="Genomic_DNA"/>
</dbReference>
<dbReference type="RefSeq" id="WP_110811214.1">
    <property type="nucleotide sequence ID" value="NZ_QISG01000013.1"/>
</dbReference>
<comment type="caution">
    <text evidence="1">The sequence shown here is derived from an EMBL/GenBank/DDBJ whole genome shotgun (WGS) entry which is preliminary data.</text>
</comment>
<dbReference type="Proteomes" id="UP000439917">
    <property type="component" value="Unassembled WGS sequence"/>
</dbReference>
<proteinExistence type="predicted"/>
<name>A0AAN5X4Z9_CROSK</name>
<sequence length="123" mass="13512">MIISALAVMAMLNGTPKLIYTFPYKTEEACKTAQDRLETAGQYEVGSMCVETEVSQWTDPKHQGWVLGMVLIDDKTGKPIGSPSEVPMSDLTGCKAGLLQALKSAYDHNKLNTAFFCFNSTQR</sequence>
<protein>
    <submittedName>
        <fullName evidence="1">Uncharacterized protein</fullName>
    </submittedName>
</protein>
<gene>
    <name evidence="1" type="ORF">FZI38_16015</name>
</gene>
<evidence type="ECO:0000313" key="2">
    <source>
        <dbReference type="Proteomes" id="UP000439917"/>
    </source>
</evidence>
<evidence type="ECO:0000313" key="1">
    <source>
        <dbReference type="EMBL" id="KAB0876569.1"/>
    </source>
</evidence>
<organism evidence="1 2">
    <name type="scientific">Cronobacter sakazakii</name>
    <name type="common">Enterobacter sakazakii</name>
    <dbReference type="NCBI Taxonomy" id="28141"/>
    <lineage>
        <taxon>Bacteria</taxon>
        <taxon>Pseudomonadati</taxon>
        <taxon>Pseudomonadota</taxon>
        <taxon>Gammaproteobacteria</taxon>
        <taxon>Enterobacterales</taxon>
        <taxon>Enterobacteriaceae</taxon>
        <taxon>Cronobacter</taxon>
    </lineage>
</organism>